<dbReference type="PROSITE" id="PS50988">
    <property type="entry name" value="TROVE"/>
    <property type="match status" value="1"/>
</dbReference>
<evidence type="ECO:0000313" key="3">
    <source>
        <dbReference type="EMBL" id="KKK92923.1"/>
    </source>
</evidence>
<dbReference type="GO" id="GO:0003720">
    <property type="term" value="F:telomerase activity"/>
    <property type="evidence" value="ECO:0007669"/>
    <property type="project" value="TreeGrafter"/>
</dbReference>
<dbReference type="GO" id="GO:0070034">
    <property type="term" value="F:telomerase RNA binding"/>
    <property type="evidence" value="ECO:0007669"/>
    <property type="project" value="TreeGrafter"/>
</dbReference>
<protein>
    <recommendedName>
        <fullName evidence="2">TROVE domain-containing protein</fullName>
    </recommendedName>
</protein>
<dbReference type="SUPFAM" id="SSF140864">
    <property type="entry name" value="TROVE domain-like"/>
    <property type="match status" value="1"/>
</dbReference>
<dbReference type="AlphaFoldDB" id="A0A0F8ZGR2"/>
<name>A0A0F8ZGR2_9ZZZZ</name>
<sequence>MATVNRKTRTAGRTTPKTHEGAPARRIDRTQELERSVMACLLWENTFYESGIDIAERIKDLVERVDPIEVATIAIRARNEMYLRHVPLLLVRELARRTIGSTHPNLVGNTLNMVIQRADELTEFLAIYWKDGRQPLSAQVKRGLALAFTKFDAYQLAKYNRDGAVRLKDVLFLCHAKPKDETQAAIWKQLVDGTLPTPDTWETTISGSKGEGKREHWTRLIQEKRLGGLALLRNLRNMEQAGVDAGLIRGALAGHSFKRVLPFRFVSAARHAPRFEAQIDAGFLRVCGQAPRLPGKTLVVIDVSGSMYG</sequence>
<gene>
    <name evidence="3" type="ORF">LCGC14_2698040</name>
</gene>
<dbReference type="InterPro" id="IPR052652">
    <property type="entry name" value="Telomerase_Complex_Comp"/>
</dbReference>
<dbReference type="EMBL" id="LAZR01047997">
    <property type="protein sequence ID" value="KKK92923.1"/>
    <property type="molecule type" value="Genomic_DNA"/>
</dbReference>
<comment type="caution">
    <text evidence="3">The sequence shown here is derived from an EMBL/GenBank/DDBJ whole genome shotgun (WGS) entry which is preliminary data.</text>
</comment>
<dbReference type="GO" id="GO:0005697">
    <property type="term" value="C:telomerase holoenzyme complex"/>
    <property type="evidence" value="ECO:0007669"/>
    <property type="project" value="TreeGrafter"/>
</dbReference>
<reference evidence="3" key="1">
    <citation type="journal article" date="2015" name="Nature">
        <title>Complex archaea that bridge the gap between prokaryotes and eukaryotes.</title>
        <authorList>
            <person name="Spang A."/>
            <person name="Saw J.H."/>
            <person name="Jorgensen S.L."/>
            <person name="Zaremba-Niedzwiedzka K."/>
            <person name="Martijn J."/>
            <person name="Lind A.E."/>
            <person name="van Eijk R."/>
            <person name="Schleper C."/>
            <person name="Guy L."/>
            <person name="Ettema T.J."/>
        </authorList>
    </citation>
    <scope>NUCLEOTIDE SEQUENCE</scope>
</reference>
<organism evidence="3">
    <name type="scientific">marine sediment metagenome</name>
    <dbReference type="NCBI Taxonomy" id="412755"/>
    <lineage>
        <taxon>unclassified sequences</taxon>
        <taxon>metagenomes</taxon>
        <taxon>ecological metagenomes</taxon>
    </lineage>
</organism>
<dbReference type="Pfam" id="PF05731">
    <property type="entry name" value="TROVE"/>
    <property type="match status" value="1"/>
</dbReference>
<feature type="compositionally biased region" description="Basic and acidic residues" evidence="1">
    <location>
        <begin position="17"/>
        <end position="28"/>
    </location>
</feature>
<dbReference type="GO" id="GO:0000722">
    <property type="term" value="P:telomere maintenance via recombination"/>
    <property type="evidence" value="ECO:0007669"/>
    <property type="project" value="TreeGrafter"/>
</dbReference>
<dbReference type="PANTHER" id="PTHR44791:SF1">
    <property type="entry name" value="TELOMERASE PROTEIN COMPONENT 1"/>
    <property type="match status" value="1"/>
</dbReference>
<accession>A0A0F8ZGR2</accession>
<evidence type="ECO:0000256" key="1">
    <source>
        <dbReference type="SAM" id="MobiDB-lite"/>
    </source>
</evidence>
<evidence type="ECO:0000259" key="2">
    <source>
        <dbReference type="PROSITE" id="PS50988"/>
    </source>
</evidence>
<feature type="non-terminal residue" evidence="3">
    <location>
        <position position="309"/>
    </location>
</feature>
<dbReference type="InterPro" id="IPR037214">
    <property type="entry name" value="TROVE_dom_sf"/>
</dbReference>
<feature type="region of interest" description="Disordered" evidence="1">
    <location>
        <begin position="1"/>
        <end position="28"/>
    </location>
</feature>
<feature type="domain" description="TROVE" evidence="2">
    <location>
        <begin position="16"/>
        <end position="309"/>
    </location>
</feature>
<feature type="compositionally biased region" description="Basic residues" evidence="1">
    <location>
        <begin position="1"/>
        <end position="10"/>
    </location>
</feature>
<dbReference type="PANTHER" id="PTHR44791">
    <property type="entry name" value="TELOMERASE PROTEIN COMPONENT 1 TEP1"/>
    <property type="match status" value="1"/>
</dbReference>
<dbReference type="InterPro" id="IPR008858">
    <property type="entry name" value="TROVE_dom"/>
</dbReference>
<proteinExistence type="predicted"/>